<dbReference type="Proteomes" id="UP001157418">
    <property type="component" value="Unassembled WGS sequence"/>
</dbReference>
<accession>A0AAU9PJK8</accession>
<dbReference type="PANTHER" id="PTHR45463:SF8">
    <property type="entry name" value="OS09G0392200 PROTEIN"/>
    <property type="match status" value="1"/>
</dbReference>
<dbReference type="Pfam" id="PF03478">
    <property type="entry name" value="Beta-prop_KIB1-4"/>
    <property type="match status" value="1"/>
</dbReference>
<name>A0AAU9PJK8_9ASTR</name>
<dbReference type="EMBL" id="CAKMRJ010005634">
    <property type="protein sequence ID" value="CAH1450103.1"/>
    <property type="molecule type" value="Genomic_DNA"/>
</dbReference>
<sequence length="250" mass="29565">MFMASRLPVSIRITYRPYKKKECFLEDFEGRKLKTLLPHSGGREFVGLSRGYLVFFGRKTCDFWLVNPITRHELHFPAHPFSRYFRPTRLKVILVFSPWVVSEWVLVVSARYSHSIWFSVSGSGSWIRSNTSSQIYDLHFFKEKIYVLTRSCFYEFELYPMPEFILLQTKNLPRLYLTGEFVSTAANLYLMHCPSSDSVLVQLDFDDRKWVSCEKIEEYAAVKLGMWADIRSKWYLLHDCLNVNLIHNEP</sequence>
<organism evidence="2 3">
    <name type="scientific">Lactuca virosa</name>
    <dbReference type="NCBI Taxonomy" id="75947"/>
    <lineage>
        <taxon>Eukaryota</taxon>
        <taxon>Viridiplantae</taxon>
        <taxon>Streptophyta</taxon>
        <taxon>Embryophyta</taxon>
        <taxon>Tracheophyta</taxon>
        <taxon>Spermatophyta</taxon>
        <taxon>Magnoliopsida</taxon>
        <taxon>eudicotyledons</taxon>
        <taxon>Gunneridae</taxon>
        <taxon>Pentapetalae</taxon>
        <taxon>asterids</taxon>
        <taxon>campanulids</taxon>
        <taxon>Asterales</taxon>
        <taxon>Asteraceae</taxon>
        <taxon>Cichorioideae</taxon>
        <taxon>Cichorieae</taxon>
        <taxon>Lactucinae</taxon>
        <taxon>Lactuca</taxon>
    </lineage>
</organism>
<dbReference type="InterPro" id="IPR005174">
    <property type="entry name" value="KIB1-4_b-propeller"/>
</dbReference>
<reference evidence="2 3" key="1">
    <citation type="submission" date="2022-01" db="EMBL/GenBank/DDBJ databases">
        <authorList>
            <person name="Xiong W."/>
            <person name="Schranz E."/>
        </authorList>
    </citation>
    <scope>NUCLEOTIDE SEQUENCE [LARGE SCALE GENOMIC DNA]</scope>
</reference>
<dbReference type="PANTHER" id="PTHR45463">
    <property type="entry name" value="OS09G0392200 PROTEIN"/>
    <property type="match status" value="1"/>
</dbReference>
<protein>
    <recommendedName>
        <fullName evidence="1">KIB1-4 beta-propeller domain-containing protein</fullName>
    </recommendedName>
</protein>
<evidence type="ECO:0000313" key="3">
    <source>
        <dbReference type="Proteomes" id="UP001157418"/>
    </source>
</evidence>
<comment type="caution">
    <text evidence="2">The sequence shown here is derived from an EMBL/GenBank/DDBJ whole genome shotgun (WGS) entry which is preliminary data.</text>
</comment>
<evidence type="ECO:0000259" key="1">
    <source>
        <dbReference type="Pfam" id="PF03478"/>
    </source>
</evidence>
<keyword evidence="3" id="KW-1185">Reference proteome</keyword>
<gene>
    <name evidence="2" type="ORF">LVIROSA_LOCUS35542</name>
</gene>
<evidence type="ECO:0000313" key="2">
    <source>
        <dbReference type="EMBL" id="CAH1450103.1"/>
    </source>
</evidence>
<proteinExistence type="predicted"/>
<feature type="domain" description="KIB1-4 beta-propeller" evidence="1">
    <location>
        <begin position="34"/>
        <end position="219"/>
    </location>
</feature>
<dbReference type="AlphaFoldDB" id="A0AAU9PJK8"/>